<dbReference type="PRINTS" id="PR00039">
    <property type="entry name" value="HTHLYSR"/>
</dbReference>
<evidence type="ECO:0000313" key="6">
    <source>
        <dbReference type="EMBL" id="NYG33139.1"/>
    </source>
</evidence>
<gene>
    <name evidence="6" type="ORF">BDD16_002125</name>
</gene>
<evidence type="ECO:0000256" key="2">
    <source>
        <dbReference type="ARBA" id="ARBA00023015"/>
    </source>
</evidence>
<dbReference type="AlphaFoldDB" id="A0A7Y9QYU1"/>
<evidence type="ECO:0000256" key="1">
    <source>
        <dbReference type="ARBA" id="ARBA00009437"/>
    </source>
</evidence>
<dbReference type="PANTHER" id="PTHR30126:SF5">
    <property type="entry name" value="HTH-TYPE TRANSCRIPTIONAL ACTIVATOR CMPR"/>
    <property type="match status" value="1"/>
</dbReference>
<dbReference type="PROSITE" id="PS50931">
    <property type="entry name" value="HTH_LYSR"/>
    <property type="match status" value="1"/>
</dbReference>
<dbReference type="Proteomes" id="UP000518288">
    <property type="component" value="Unassembled WGS sequence"/>
</dbReference>
<dbReference type="PANTHER" id="PTHR30126">
    <property type="entry name" value="HTH-TYPE TRANSCRIPTIONAL REGULATOR"/>
    <property type="match status" value="1"/>
</dbReference>
<dbReference type="FunFam" id="1.10.10.10:FF:000001">
    <property type="entry name" value="LysR family transcriptional regulator"/>
    <property type="match status" value="1"/>
</dbReference>
<proteinExistence type="inferred from homology"/>
<dbReference type="SUPFAM" id="SSF53850">
    <property type="entry name" value="Periplasmic binding protein-like II"/>
    <property type="match status" value="1"/>
</dbReference>
<dbReference type="Pfam" id="PF03466">
    <property type="entry name" value="LysR_substrate"/>
    <property type="match status" value="1"/>
</dbReference>
<dbReference type="GO" id="GO:0000976">
    <property type="term" value="F:transcription cis-regulatory region binding"/>
    <property type="evidence" value="ECO:0007669"/>
    <property type="project" value="TreeGrafter"/>
</dbReference>
<dbReference type="InterPro" id="IPR000847">
    <property type="entry name" value="LysR_HTH_N"/>
</dbReference>
<keyword evidence="7" id="KW-1185">Reference proteome</keyword>
<comment type="similarity">
    <text evidence="1">Belongs to the LysR transcriptional regulatory family.</text>
</comment>
<evidence type="ECO:0000256" key="3">
    <source>
        <dbReference type="ARBA" id="ARBA00023125"/>
    </source>
</evidence>
<protein>
    <submittedName>
        <fullName evidence="6">DNA-binding transcriptional LysR family regulator</fullName>
    </submittedName>
</protein>
<dbReference type="Pfam" id="PF00126">
    <property type="entry name" value="HTH_1"/>
    <property type="match status" value="1"/>
</dbReference>
<dbReference type="InterPro" id="IPR036390">
    <property type="entry name" value="WH_DNA-bd_sf"/>
</dbReference>
<reference evidence="6 7" key="1">
    <citation type="submission" date="2020-07" db="EMBL/GenBank/DDBJ databases">
        <title>Genomic Encyclopedia of Archaeal and Bacterial Type Strains, Phase II (KMG-II): from individual species to whole genera.</title>
        <authorList>
            <person name="Goeker M."/>
        </authorList>
    </citation>
    <scope>NUCLEOTIDE SEQUENCE [LARGE SCALE GENOMIC DNA]</scope>
    <source>
        <strain evidence="6 7">DSM 21226</strain>
    </source>
</reference>
<dbReference type="SUPFAM" id="SSF46785">
    <property type="entry name" value="Winged helix' DNA-binding domain"/>
    <property type="match status" value="1"/>
</dbReference>
<dbReference type="InterPro" id="IPR036388">
    <property type="entry name" value="WH-like_DNA-bd_sf"/>
</dbReference>
<dbReference type="RefSeq" id="WP_179633940.1">
    <property type="nucleotide sequence ID" value="NZ_CAXYYM010000004.1"/>
</dbReference>
<comment type="caution">
    <text evidence="6">The sequence shown here is derived from an EMBL/GenBank/DDBJ whole genome shotgun (WGS) entry which is preliminary data.</text>
</comment>
<dbReference type="Gene3D" id="3.40.190.290">
    <property type="match status" value="1"/>
</dbReference>
<dbReference type="CDD" id="cd08419">
    <property type="entry name" value="PBP2_CbbR_RubisCO_like"/>
    <property type="match status" value="1"/>
</dbReference>
<keyword evidence="2" id="KW-0805">Transcription regulation</keyword>
<dbReference type="GO" id="GO:0003700">
    <property type="term" value="F:DNA-binding transcription factor activity"/>
    <property type="evidence" value="ECO:0007669"/>
    <property type="project" value="InterPro"/>
</dbReference>
<feature type="domain" description="HTH lysR-type" evidence="5">
    <location>
        <begin position="4"/>
        <end position="61"/>
    </location>
</feature>
<keyword evidence="4" id="KW-0804">Transcription</keyword>
<dbReference type="EMBL" id="JACCFH010000001">
    <property type="protein sequence ID" value="NYG33139.1"/>
    <property type="molecule type" value="Genomic_DNA"/>
</dbReference>
<keyword evidence="3 6" id="KW-0238">DNA-binding</keyword>
<evidence type="ECO:0000256" key="4">
    <source>
        <dbReference type="ARBA" id="ARBA00023163"/>
    </source>
</evidence>
<evidence type="ECO:0000259" key="5">
    <source>
        <dbReference type="PROSITE" id="PS50931"/>
    </source>
</evidence>
<sequence length="316" mass="35165">MKTVTFRQLRVFTEVARNLSFVRAAEALHLTPPAVTMQVKELESAIELPLFDRQGRKVTLTTAGEYFLVYAKRLLATLKDADDAMARFRKLETGMLSVGLVSTAKYFVPRLLAKFRIEHPGVDVRLQVGNNREELVAMLADGEVDLAIMGRPPREMACRAEAFAAHPHVFVAPPGHPVLRSGQPSVEMLSNYPLIVREPASGTRALMDRFFQQHRAEPRIVMEMPSNETIKQAVMAGMGLSFLSLHTLGLELRAGEIELVHVENSPVIRTWNVVHLQSRLLSPAAEAFRYFILEEGETYLAEHDRPWMGGGGAGPG</sequence>
<dbReference type="Gene3D" id="1.10.10.10">
    <property type="entry name" value="Winged helix-like DNA-binding domain superfamily/Winged helix DNA-binding domain"/>
    <property type="match status" value="1"/>
</dbReference>
<dbReference type="InterPro" id="IPR005119">
    <property type="entry name" value="LysR_subst-bd"/>
</dbReference>
<accession>A0A7Y9QYU1</accession>
<organism evidence="6 7">
    <name type="scientific">Sphaerotilus montanus</name>
    <dbReference type="NCBI Taxonomy" id="522889"/>
    <lineage>
        <taxon>Bacteria</taxon>
        <taxon>Pseudomonadati</taxon>
        <taxon>Pseudomonadota</taxon>
        <taxon>Betaproteobacteria</taxon>
        <taxon>Burkholderiales</taxon>
        <taxon>Sphaerotilaceae</taxon>
        <taxon>Sphaerotilus</taxon>
    </lineage>
</organism>
<evidence type="ECO:0000313" key="7">
    <source>
        <dbReference type="Proteomes" id="UP000518288"/>
    </source>
</evidence>
<name>A0A7Y9QYU1_9BURK</name>